<reference evidence="1" key="2">
    <citation type="submission" date="2021-04" db="EMBL/GenBank/DDBJ databases">
        <authorList>
            <person name="Gilroy R."/>
        </authorList>
    </citation>
    <scope>NUCLEOTIDE SEQUENCE</scope>
    <source>
        <strain evidence="1">ChiSxjej3B15-1167</strain>
    </source>
</reference>
<dbReference type="Proteomes" id="UP000886805">
    <property type="component" value="Unassembled WGS sequence"/>
</dbReference>
<dbReference type="EMBL" id="DXEQ01000182">
    <property type="protein sequence ID" value="HIX72603.1"/>
    <property type="molecule type" value="Genomic_DNA"/>
</dbReference>
<evidence type="ECO:0000313" key="2">
    <source>
        <dbReference type="Proteomes" id="UP000886805"/>
    </source>
</evidence>
<evidence type="ECO:0000313" key="1">
    <source>
        <dbReference type="EMBL" id="HIX72603.1"/>
    </source>
</evidence>
<proteinExistence type="predicted"/>
<protein>
    <submittedName>
        <fullName evidence="1">Catalase</fullName>
    </submittedName>
</protein>
<reference evidence="1" key="1">
    <citation type="journal article" date="2021" name="PeerJ">
        <title>Extensive microbial diversity within the chicken gut microbiome revealed by metagenomics and culture.</title>
        <authorList>
            <person name="Gilroy R."/>
            <person name="Ravi A."/>
            <person name="Getino M."/>
            <person name="Pursley I."/>
            <person name="Horton D.L."/>
            <person name="Alikhan N.F."/>
            <person name="Baker D."/>
            <person name="Gharbi K."/>
            <person name="Hall N."/>
            <person name="Watson M."/>
            <person name="Adriaenssens E.M."/>
            <person name="Foster-Nyarko E."/>
            <person name="Jarju S."/>
            <person name="Secka A."/>
            <person name="Antonio M."/>
            <person name="Oren A."/>
            <person name="Chaudhuri R.R."/>
            <person name="La Ragione R."/>
            <person name="Hildebrand F."/>
            <person name="Pallen M.J."/>
        </authorList>
    </citation>
    <scope>NUCLEOTIDE SEQUENCE</scope>
    <source>
        <strain evidence="1">ChiSxjej3B15-1167</strain>
    </source>
</reference>
<gene>
    <name evidence="1" type="ORF">H9849_06235</name>
</gene>
<organism evidence="1 2">
    <name type="scientific">Candidatus Anaerobutyricum stercoripullorum</name>
    <dbReference type="NCBI Taxonomy" id="2838456"/>
    <lineage>
        <taxon>Bacteria</taxon>
        <taxon>Bacillati</taxon>
        <taxon>Bacillota</taxon>
        <taxon>Clostridia</taxon>
        <taxon>Lachnospirales</taxon>
        <taxon>Lachnospiraceae</taxon>
        <taxon>Anaerobutyricum</taxon>
    </lineage>
</organism>
<accession>A0A9D1X4B5</accession>
<dbReference type="Pfam" id="PF18907">
    <property type="entry name" value="DUF5662"/>
    <property type="match status" value="1"/>
</dbReference>
<dbReference type="AlphaFoldDB" id="A0A9D1X4B5"/>
<name>A0A9D1X4B5_9FIRM</name>
<sequence length="190" mass="22855">MDFLGHLRTINHHKMLVTKMCFRVGLYWQGICHDLSKYHPIEFIPGGIYYQGDRSPINREKELKQCSRGWLHHKGRNPHHFEYWIDYSIDPRGLVGMKMPKKYVAEMVIDRICASKNYQKEKYTDRSALDYYVNGRGMMLIHEESDYLAEYLLTILADRGEEYLIRYMRRVLLKHRNRDYHVRNGKLILD</sequence>
<dbReference type="InterPro" id="IPR043721">
    <property type="entry name" value="DUF5662"/>
</dbReference>
<comment type="caution">
    <text evidence="1">The sequence shown here is derived from an EMBL/GenBank/DDBJ whole genome shotgun (WGS) entry which is preliminary data.</text>
</comment>